<protein>
    <submittedName>
        <fullName evidence="1">Uncharacterized protein</fullName>
    </submittedName>
</protein>
<accession>A0A212IVA8</accession>
<sequence length="66" mass="7277">MIYSAAARFPLPGHFARAGILHGVSLPTLRIRIKDLIQRPVLLCTHVRPSGSPVRRPPCPGNGRKR</sequence>
<reference evidence="1" key="1">
    <citation type="submission" date="2016-04" db="EMBL/GenBank/DDBJ databases">
        <authorList>
            <person name="Evans L.H."/>
            <person name="Alamgir A."/>
            <person name="Owens N."/>
            <person name="Weber N.D."/>
            <person name="Virtaneva K."/>
            <person name="Barbian K."/>
            <person name="Babar A."/>
            <person name="Rosenke K."/>
        </authorList>
    </citation>
    <scope>NUCLEOTIDE SEQUENCE</scope>
    <source>
        <strain evidence="1">86</strain>
    </source>
</reference>
<gene>
    <name evidence="1" type="ORF">KL86DPRO_10141</name>
</gene>
<organism evidence="1">
    <name type="scientific">uncultured delta proteobacterium</name>
    <dbReference type="NCBI Taxonomy" id="34034"/>
    <lineage>
        <taxon>Bacteria</taxon>
        <taxon>Deltaproteobacteria</taxon>
        <taxon>environmental samples</taxon>
    </lineage>
</organism>
<dbReference type="EMBL" id="FLUQ01000001">
    <property type="protein sequence ID" value="SBV91112.1"/>
    <property type="molecule type" value="Genomic_DNA"/>
</dbReference>
<name>A0A212IVA8_9DELT</name>
<evidence type="ECO:0000313" key="1">
    <source>
        <dbReference type="EMBL" id="SBV91112.1"/>
    </source>
</evidence>
<proteinExistence type="predicted"/>
<dbReference type="AlphaFoldDB" id="A0A212IVA8"/>